<comment type="caution">
    <text evidence="2">The sequence shown here is derived from an EMBL/GenBank/DDBJ whole genome shotgun (WGS) entry which is preliminary data.</text>
</comment>
<proteinExistence type="predicted"/>
<evidence type="ECO:0000259" key="1">
    <source>
        <dbReference type="Pfam" id="PF00425"/>
    </source>
</evidence>
<sequence length="163" mass="18074">MPRLPRHEQPITLPSTFTPEGYRRAVEQVRHHIRLGDIFQANLSQRWTCAIEPSDPGALALALTDALSFHSPAPHGGFFGARDHAVACASPERFLELRGRAVETRPIKGTRPRSADEREDRALREELRSSAKDRAENVMIVDVLRNDLGRVCETGSIATAALC</sequence>
<dbReference type="InterPro" id="IPR019999">
    <property type="entry name" value="Anth_synth_I-like"/>
</dbReference>
<dbReference type="EMBL" id="VBPA01000131">
    <property type="protein sequence ID" value="TMQ71349.1"/>
    <property type="molecule type" value="Genomic_DNA"/>
</dbReference>
<name>A0A538U6M7_UNCEI</name>
<dbReference type="SUPFAM" id="SSF56322">
    <property type="entry name" value="ADC synthase"/>
    <property type="match status" value="1"/>
</dbReference>
<dbReference type="InterPro" id="IPR015890">
    <property type="entry name" value="Chorismate_C"/>
</dbReference>
<feature type="non-terminal residue" evidence="2">
    <location>
        <position position="163"/>
    </location>
</feature>
<organism evidence="2 3">
    <name type="scientific">Eiseniibacteriota bacterium</name>
    <dbReference type="NCBI Taxonomy" id="2212470"/>
    <lineage>
        <taxon>Bacteria</taxon>
        <taxon>Candidatus Eiseniibacteriota</taxon>
    </lineage>
</organism>
<dbReference type="GO" id="GO:0000162">
    <property type="term" value="P:L-tryptophan biosynthetic process"/>
    <property type="evidence" value="ECO:0007669"/>
    <property type="project" value="TreeGrafter"/>
</dbReference>
<feature type="domain" description="Chorismate-utilising enzyme C-terminal" evidence="1">
    <location>
        <begin position="20"/>
        <end position="161"/>
    </location>
</feature>
<protein>
    <submittedName>
        <fullName evidence="2">Aminodeoxychorismate synthase, component I</fullName>
    </submittedName>
</protein>
<dbReference type="AlphaFoldDB" id="A0A538U6M7"/>
<accession>A0A538U6M7</accession>
<dbReference type="InterPro" id="IPR005801">
    <property type="entry name" value="ADC_synthase"/>
</dbReference>
<dbReference type="PANTHER" id="PTHR11236">
    <property type="entry name" value="AMINOBENZOATE/ANTHRANILATE SYNTHASE"/>
    <property type="match status" value="1"/>
</dbReference>
<evidence type="ECO:0000313" key="3">
    <source>
        <dbReference type="Proteomes" id="UP000319836"/>
    </source>
</evidence>
<evidence type="ECO:0000313" key="2">
    <source>
        <dbReference type="EMBL" id="TMQ71349.1"/>
    </source>
</evidence>
<dbReference type="GO" id="GO:0046820">
    <property type="term" value="F:4-amino-4-deoxychorismate synthase activity"/>
    <property type="evidence" value="ECO:0007669"/>
    <property type="project" value="TreeGrafter"/>
</dbReference>
<reference evidence="2 3" key="1">
    <citation type="journal article" date="2019" name="Nat. Microbiol.">
        <title>Mediterranean grassland soil C-N compound turnover is dependent on rainfall and depth, and is mediated by genomically divergent microorganisms.</title>
        <authorList>
            <person name="Diamond S."/>
            <person name="Andeer P.F."/>
            <person name="Li Z."/>
            <person name="Crits-Christoph A."/>
            <person name="Burstein D."/>
            <person name="Anantharaman K."/>
            <person name="Lane K.R."/>
            <person name="Thomas B.C."/>
            <person name="Pan C."/>
            <person name="Northen T.R."/>
            <person name="Banfield J.F."/>
        </authorList>
    </citation>
    <scope>NUCLEOTIDE SEQUENCE [LARGE SCALE GENOMIC DNA]</scope>
    <source>
        <strain evidence="2">WS_10</strain>
    </source>
</reference>
<gene>
    <name evidence="2" type="ORF">E6K80_05910</name>
</gene>
<dbReference type="PANTHER" id="PTHR11236:SF50">
    <property type="entry name" value="AMINODEOXYCHORISMATE SYNTHASE COMPONENT 1"/>
    <property type="match status" value="1"/>
</dbReference>
<dbReference type="Proteomes" id="UP000319836">
    <property type="component" value="Unassembled WGS sequence"/>
</dbReference>
<dbReference type="PRINTS" id="PR00095">
    <property type="entry name" value="ANTSNTHASEI"/>
</dbReference>
<dbReference type="Pfam" id="PF00425">
    <property type="entry name" value="Chorismate_bind"/>
    <property type="match status" value="1"/>
</dbReference>
<dbReference type="Gene3D" id="3.60.120.10">
    <property type="entry name" value="Anthranilate synthase"/>
    <property type="match status" value="1"/>
</dbReference>